<dbReference type="EMBL" id="JAGPNK010000001">
    <property type="protein sequence ID" value="KAH7328095.1"/>
    <property type="molecule type" value="Genomic_DNA"/>
</dbReference>
<comment type="caution">
    <text evidence="2">The sequence shown here is derived from an EMBL/GenBank/DDBJ whole genome shotgun (WGS) entry which is preliminary data.</text>
</comment>
<evidence type="ECO:0000256" key="1">
    <source>
        <dbReference type="SAM" id="MobiDB-lite"/>
    </source>
</evidence>
<feature type="compositionally biased region" description="Low complexity" evidence="1">
    <location>
        <begin position="99"/>
        <end position="109"/>
    </location>
</feature>
<protein>
    <submittedName>
        <fullName evidence="2">Uncharacterized protein</fullName>
    </submittedName>
</protein>
<proteinExistence type="predicted"/>
<dbReference type="AlphaFoldDB" id="A0A8K0WWE6"/>
<gene>
    <name evidence="2" type="ORF">B0I35DRAFT_455770</name>
</gene>
<accession>A0A8K0WWE6</accession>
<feature type="compositionally biased region" description="Polar residues" evidence="1">
    <location>
        <begin position="32"/>
        <end position="45"/>
    </location>
</feature>
<dbReference type="Proteomes" id="UP000813444">
    <property type="component" value="Unassembled WGS sequence"/>
</dbReference>
<name>A0A8K0WWE6_9HYPO</name>
<keyword evidence="3" id="KW-1185">Reference proteome</keyword>
<reference evidence="2" key="1">
    <citation type="journal article" date="2021" name="Nat. Commun.">
        <title>Genetic determinants of endophytism in the Arabidopsis root mycobiome.</title>
        <authorList>
            <person name="Mesny F."/>
            <person name="Miyauchi S."/>
            <person name="Thiergart T."/>
            <person name="Pickel B."/>
            <person name="Atanasova L."/>
            <person name="Karlsson M."/>
            <person name="Huettel B."/>
            <person name="Barry K.W."/>
            <person name="Haridas S."/>
            <person name="Chen C."/>
            <person name="Bauer D."/>
            <person name="Andreopoulos W."/>
            <person name="Pangilinan J."/>
            <person name="LaButti K."/>
            <person name="Riley R."/>
            <person name="Lipzen A."/>
            <person name="Clum A."/>
            <person name="Drula E."/>
            <person name="Henrissat B."/>
            <person name="Kohler A."/>
            <person name="Grigoriev I.V."/>
            <person name="Martin F.M."/>
            <person name="Hacquard S."/>
        </authorList>
    </citation>
    <scope>NUCLEOTIDE SEQUENCE</scope>
    <source>
        <strain evidence="2">MPI-CAGE-CH-0235</strain>
    </source>
</reference>
<evidence type="ECO:0000313" key="3">
    <source>
        <dbReference type="Proteomes" id="UP000813444"/>
    </source>
</evidence>
<organism evidence="2 3">
    <name type="scientific">Stachybotrys elegans</name>
    <dbReference type="NCBI Taxonomy" id="80388"/>
    <lineage>
        <taxon>Eukaryota</taxon>
        <taxon>Fungi</taxon>
        <taxon>Dikarya</taxon>
        <taxon>Ascomycota</taxon>
        <taxon>Pezizomycotina</taxon>
        <taxon>Sordariomycetes</taxon>
        <taxon>Hypocreomycetidae</taxon>
        <taxon>Hypocreales</taxon>
        <taxon>Stachybotryaceae</taxon>
        <taxon>Stachybotrys</taxon>
    </lineage>
</organism>
<dbReference type="OrthoDB" id="5245302at2759"/>
<feature type="region of interest" description="Disordered" evidence="1">
    <location>
        <begin position="69"/>
        <end position="109"/>
    </location>
</feature>
<feature type="region of interest" description="Disordered" evidence="1">
    <location>
        <begin position="31"/>
        <end position="54"/>
    </location>
</feature>
<evidence type="ECO:0000313" key="2">
    <source>
        <dbReference type="EMBL" id="KAH7328095.1"/>
    </source>
</evidence>
<feature type="compositionally biased region" description="Acidic residues" evidence="1">
    <location>
        <begin position="78"/>
        <end position="88"/>
    </location>
</feature>
<sequence length="216" mass="23988">MWNAQHEHISRCPHACQRELKQHYSRERQLDQHTTNMSLDTTSPASRPHALNDDSSRADALANILGAAAVTAPASDESSPEEEDDDQEPVVAKPKPQKADMAPAMPLARAARSTEEKFVELKAKSWTSMSVALELVPERLLNKPDRMIGGRPERGVGELFARFGLSKESFASMFEAAEQNVLRVMAALKWTNAAWSVNAKRPSSRTSMRTCSWPYA</sequence>